<keyword evidence="11" id="KW-1185">Reference proteome</keyword>
<comment type="subcellular location">
    <subcellularLocation>
        <location evidence="1">Membrane</location>
        <topology evidence="1">Lipid-anchor</topology>
        <topology evidence="1">GPI-anchor</topology>
    </subcellularLocation>
</comment>
<evidence type="ECO:0000256" key="2">
    <source>
        <dbReference type="ARBA" id="ARBA00022622"/>
    </source>
</evidence>
<evidence type="ECO:0000256" key="3">
    <source>
        <dbReference type="ARBA" id="ARBA00022692"/>
    </source>
</evidence>
<dbReference type="InterPro" id="IPR050975">
    <property type="entry name" value="Sleep_regulator"/>
</dbReference>
<evidence type="ECO:0000256" key="7">
    <source>
        <dbReference type="ARBA" id="ARBA00023180"/>
    </source>
</evidence>
<dbReference type="GO" id="GO:0032222">
    <property type="term" value="P:regulation of synaptic transmission, cholinergic"/>
    <property type="evidence" value="ECO:0007669"/>
    <property type="project" value="InterPro"/>
</dbReference>
<feature type="signal peptide" evidence="9">
    <location>
        <begin position="1"/>
        <end position="20"/>
    </location>
</feature>
<keyword evidence="2" id="KW-0336">GPI-anchor</keyword>
<evidence type="ECO:0000313" key="10">
    <source>
        <dbReference type="EMBL" id="KAJ3645737.1"/>
    </source>
</evidence>
<evidence type="ECO:0008006" key="12">
    <source>
        <dbReference type="Google" id="ProtNLM"/>
    </source>
</evidence>
<dbReference type="AlphaFoldDB" id="A0AA38HZA9"/>
<evidence type="ECO:0000256" key="8">
    <source>
        <dbReference type="ARBA" id="ARBA00023288"/>
    </source>
</evidence>
<keyword evidence="7" id="KW-0325">Glycoprotein</keyword>
<evidence type="ECO:0000256" key="4">
    <source>
        <dbReference type="ARBA" id="ARBA00022729"/>
    </source>
</evidence>
<evidence type="ECO:0000256" key="9">
    <source>
        <dbReference type="SAM" id="SignalP"/>
    </source>
</evidence>
<evidence type="ECO:0000313" key="11">
    <source>
        <dbReference type="Proteomes" id="UP001168821"/>
    </source>
</evidence>
<sequence length="136" mass="15531">MNTKLVWLFLLCFAVTLGNALVCYQCRTSHNQDCYSPINKTSIQKHHCNSRNSDVVDYQCVAYLERNSRTNSSTVSRHCVVKNDFDCTNFANNRRHKGYIVDECYVCDDDLCNSGQKTAALFALTLGFIFVGRFCM</sequence>
<dbReference type="GO" id="GO:0030431">
    <property type="term" value="P:sleep"/>
    <property type="evidence" value="ECO:0007669"/>
    <property type="project" value="InterPro"/>
</dbReference>
<keyword evidence="6" id="KW-0472">Membrane</keyword>
<dbReference type="Pfam" id="PF17064">
    <property type="entry name" value="QVR"/>
    <property type="match status" value="1"/>
</dbReference>
<evidence type="ECO:0000256" key="5">
    <source>
        <dbReference type="ARBA" id="ARBA00022989"/>
    </source>
</evidence>
<feature type="chain" id="PRO_5041394326" description="Protein sleepless" evidence="9">
    <location>
        <begin position="21"/>
        <end position="136"/>
    </location>
</feature>
<organism evidence="10 11">
    <name type="scientific">Zophobas morio</name>
    <dbReference type="NCBI Taxonomy" id="2755281"/>
    <lineage>
        <taxon>Eukaryota</taxon>
        <taxon>Metazoa</taxon>
        <taxon>Ecdysozoa</taxon>
        <taxon>Arthropoda</taxon>
        <taxon>Hexapoda</taxon>
        <taxon>Insecta</taxon>
        <taxon>Pterygota</taxon>
        <taxon>Neoptera</taxon>
        <taxon>Endopterygota</taxon>
        <taxon>Coleoptera</taxon>
        <taxon>Polyphaga</taxon>
        <taxon>Cucujiformia</taxon>
        <taxon>Tenebrionidae</taxon>
        <taxon>Zophobas</taxon>
    </lineage>
</organism>
<proteinExistence type="predicted"/>
<name>A0AA38HZA9_9CUCU</name>
<protein>
    <recommendedName>
        <fullName evidence="12">Protein sleepless</fullName>
    </recommendedName>
</protein>
<keyword evidence="3" id="KW-0812">Transmembrane</keyword>
<dbReference type="PANTHER" id="PTHR33562">
    <property type="entry name" value="ATILLA, ISOFORM B-RELATED-RELATED"/>
    <property type="match status" value="1"/>
</dbReference>
<keyword evidence="8" id="KW-0449">Lipoprotein</keyword>
<keyword evidence="5" id="KW-1133">Transmembrane helix</keyword>
<comment type="caution">
    <text evidence="10">The sequence shown here is derived from an EMBL/GenBank/DDBJ whole genome shotgun (WGS) entry which is preliminary data.</text>
</comment>
<evidence type="ECO:0000256" key="6">
    <source>
        <dbReference type="ARBA" id="ARBA00023136"/>
    </source>
</evidence>
<dbReference type="GO" id="GO:0098552">
    <property type="term" value="C:side of membrane"/>
    <property type="evidence" value="ECO:0007669"/>
    <property type="project" value="UniProtKB-KW"/>
</dbReference>
<reference evidence="10" key="1">
    <citation type="journal article" date="2023" name="G3 (Bethesda)">
        <title>Whole genome assemblies of Zophobas morio and Tenebrio molitor.</title>
        <authorList>
            <person name="Kaur S."/>
            <person name="Stinson S.A."/>
            <person name="diCenzo G.C."/>
        </authorList>
    </citation>
    <scope>NUCLEOTIDE SEQUENCE</scope>
    <source>
        <strain evidence="10">QUZm001</strain>
    </source>
</reference>
<dbReference type="Proteomes" id="UP001168821">
    <property type="component" value="Unassembled WGS sequence"/>
</dbReference>
<dbReference type="EMBL" id="JALNTZ010000007">
    <property type="protein sequence ID" value="KAJ3645737.1"/>
    <property type="molecule type" value="Genomic_DNA"/>
</dbReference>
<dbReference type="InterPro" id="IPR031424">
    <property type="entry name" value="QVR-like"/>
</dbReference>
<evidence type="ECO:0000256" key="1">
    <source>
        <dbReference type="ARBA" id="ARBA00004589"/>
    </source>
</evidence>
<accession>A0AA38HZA9</accession>
<gene>
    <name evidence="10" type="ORF">Zmor_023373</name>
</gene>
<keyword evidence="4 9" id="KW-0732">Signal</keyword>